<name>A0ACD1BCC3_9CLOT</name>
<dbReference type="EMBL" id="CP051754">
    <property type="protein sequence ID" value="QPJ85013.1"/>
    <property type="molecule type" value="Genomic_DNA"/>
</dbReference>
<protein>
    <submittedName>
        <fullName evidence="1">Rrf2 family transcriptional regulator</fullName>
    </submittedName>
</protein>
<sequence length="166" mass="18926">MKLSIGIEYALHCLLYMVDIKENETVGIKDLATFQGVSESYLAKVFAKLSKAQIVKSVPGVKGGYTLCKTPENITFLDVVEAIEGKEPIFKCAEIRQNTLLLDKNNLPKIYTDCPCTIKIVMLEAEEKMKNYLNTKTLAWLHSHVDTILPKEQKEKTIDWFENRKK</sequence>
<evidence type="ECO:0000313" key="2">
    <source>
        <dbReference type="Proteomes" id="UP000594603"/>
    </source>
</evidence>
<keyword evidence="2" id="KW-1185">Reference proteome</keyword>
<reference evidence="1" key="1">
    <citation type="submission" date="2020-04" db="EMBL/GenBank/DDBJ databases">
        <title>A novel bacterium ('Candidatus Sarcina troglodytae' sp. nov.) linked to a protracted, uniformly lethal epizootic among sanctuary western chimpanzees (Pan troglodytes verus) in Sierra Leone.</title>
        <authorList>
            <person name="Owens L.A."/>
            <person name="Colitti B."/>
            <person name="Hirji I."/>
            <person name="Pizaro A."/>
            <person name="Jaffe J.E."/>
            <person name="Moittie S."/>
            <person name="Bishop-Lilly K.A."/>
            <person name="Estrella L.A."/>
            <person name="Voegtly L.J."/>
            <person name="Kuhn J.H."/>
            <person name="Suen G."/>
            <person name="Deblois C.L."/>
            <person name="Dunn C."/>
            <person name="Juan-Salles C."/>
            <person name="Goldberg T.L."/>
        </authorList>
    </citation>
    <scope>NUCLEOTIDE SEQUENCE</scope>
    <source>
        <strain evidence="1">JB2</strain>
    </source>
</reference>
<gene>
    <name evidence="1" type="ORF">HH195_03415</name>
</gene>
<evidence type="ECO:0000313" key="1">
    <source>
        <dbReference type="EMBL" id="QPJ85013.1"/>
    </source>
</evidence>
<dbReference type="Proteomes" id="UP000594603">
    <property type="component" value="Chromosome"/>
</dbReference>
<proteinExistence type="predicted"/>
<organism evidence="1 2">
    <name type="scientific">Candidatus Sarcina troglodytae</name>
    <dbReference type="NCBI Taxonomy" id="2726954"/>
    <lineage>
        <taxon>Bacteria</taxon>
        <taxon>Bacillati</taxon>
        <taxon>Bacillota</taxon>
        <taxon>Clostridia</taxon>
        <taxon>Eubacteriales</taxon>
        <taxon>Clostridiaceae</taxon>
        <taxon>Sarcina</taxon>
    </lineage>
</organism>
<accession>A0ACD1BCC3</accession>